<dbReference type="AlphaFoldDB" id="A0A1Z4JRI1"/>
<evidence type="ECO:0000313" key="2">
    <source>
        <dbReference type="Proteomes" id="UP000217895"/>
    </source>
</evidence>
<dbReference type="EMBL" id="AP018204">
    <property type="protein sequence ID" value="BAY59277.1"/>
    <property type="molecule type" value="Genomic_DNA"/>
</dbReference>
<sequence>MFGFPFITEPLSQLAKVPGSASRVRDRTFAELDKFRPALPADPMLTTAPPKPALDQATLVELRGTHAHPRLSQKGTRRSKP</sequence>
<evidence type="ECO:0000313" key="1">
    <source>
        <dbReference type="EMBL" id="BAY59277.1"/>
    </source>
</evidence>
<keyword evidence="2" id="KW-1185">Reference proteome</keyword>
<proteinExistence type="predicted"/>
<gene>
    <name evidence="1" type="ORF">NIES2135_61540</name>
</gene>
<reference evidence="1 2" key="1">
    <citation type="submission" date="2017-06" db="EMBL/GenBank/DDBJ databases">
        <title>Genome sequencing of cyanobaciteial culture collection at National Institute for Environmental Studies (NIES).</title>
        <authorList>
            <person name="Hirose Y."/>
            <person name="Shimura Y."/>
            <person name="Fujisawa T."/>
            <person name="Nakamura Y."/>
            <person name="Kawachi M."/>
        </authorList>
    </citation>
    <scope>NUCLEOTIDE SEQUENCE [LARGE SCALE GENOMIC DNA]</scope>
    <source>
        <strain evidence="1 2">NIES-2135</strain>
        <plasmid evidence="2">Plasmid Plasmid1 dna</plasmid>
    </source>
</reference>
<name>A0A1Z4JRI1_LEPBY</name>
<organism evidence="1 2">
    <name type="scientific">Leptolyngbya boryana NIES-2135</name>
    <dbReference type="NCBI Taxonomy" id="1973484"/>
    <lineage>
        <taxon>Bacteria</taxon>
        <taxon>Bacillati</taxon>
        <taxon>Cyanobacteriota</taxon>
        <taxon>Cyanophyceae</taxon>
        <taxon>Leptolyngbyales</taxon>
        <taxon>Leptolyngbyaceae</taxon>
        <taxon>Leptolyngbya group</taxon>
        <taxon>Leptolyngbya</taxon>
    </lineage>
</organism>
<dbReference type="Proteomes" id="UP000217895">
    <property type="component" value="Plasmid Plasmid1 dna"/>
</dbReference>
<protein>
    <submittedName>
        <fullName evidence="1">Uncharacterized protein</fullName>
    </submittedName>
</protein>
<accession>A0A1Z4JRI1</accession>
<geneLocation type="plasmid" evidence="1">
    <name>plasmid1</name>
</geneLocation>
<keyword evidence="1" id="KW-0614">Plasmid</keyword>